<organism evidence="1">
    <name type="scientific">mine drainage metagenome</name>
    <dbReference type="NCBI Taxonomy" id="410659"/>
    <lineage>
        <taxon>unclassified sequences</taxon>
        <taxon>metagenomes</taxon>
        <taxon>ecological metagenomes</taxon>
    </lineage>
</organism>
<accession>T1A281</accession>
<name>T1A281_9ZZZZ</name>
<sequence length="244" mass="26685">MTFAPESKPATPDQAAGACAATLTPVEAMLSRPAALADDFFGDHFVSASDLLRRGWTRCMLAHFLGAPDATAPNPHCASSHPMRLYVRSRVDAAETSESFGSRLTSGARRRETSTSVAERRRVDAIAWATSIPISVPPLPLNRVLELAIAYHHEIARSRMDPLSLADAPDDDPRLAAVLAVRYMRFRMAYYDELLLDLYGRPGRREAYAVLRQRVVDAIAFAYPPLADACAQFACDFGSLCQGT</sequence>
<feature type="non-terminal residue" evidence="1">
    <location>
        <position position="244"/>
    </location>
</feature>
<proteinExistence type="predicted"/>
<dbReference type="EMBL" id="AUZX01004148">
    <property type="protein sequence ID" value="EQD71665.1"/>
    <property type="molecule type" value="Genomic_DNA"/>
</dbReference>
<comment type="caution">
    <text evidence="1">The sequence shown here is derived from an EMBL/GenBank/DDBJ whole genome shotgun (WGS) entry which is preliminary data.</text>
</comment>
<reference evidence="1" key="2">
    <citation type="journal article" date="2014" name="ISME J.">
        <title>Microbial stratification in low pH oxic and suboxic macroscopic growths along an acid mine drainage.</title>
        <authorList>
            <person name="Mendez-Garcia C."/>
            <person name="Mesa V."/>
            <person name="Sprenger R.R."/>
            <person name="Richter M."/>
            <person name="Diez M.S."/>
            <person name="Solano J."/>
            <person name="Bargiela R."/>
            <person name="Golyshina O.V."/>
            <person name="Manteca A."/>
            <person name="Ramos J.L."/>
            <person name="Gallego J.R."/>
            <person name="Llorente I."/>
            <person name="Martins Dos Santos V.A."/>
            <person name="Jensen O.N."/>
            <person name="Pelaez A.I."/>
            <person name="Sanchez J."/>
            <person name="Ferrer M."/>
        </authorList>
    </citation>
    <scope>NUCLEOTIDE SEQUENCE</scope>
</reference>
<gene>
    <name evidence="2" type="ORF">B1A_05683</name>
    <name evidence="1" type="ORF">B2A_07101</name>
</gene>
<evidence type="ECO:0000313" key="2">
    <source>
        <dbReference type="EMBL" id="EQD71665.1"/>
    </source>
</evidence>
<reference evidence="1" key="1">
    <citation type="submission" date="2013-08" db="EMBL/GenBank/DDBJ databases">
        <authorList>
            <person name="Mendez C."/>
            <person name="Richter M."/>
            <person name="Ferrer M."/>
            <person name="Sanchez J."/>
        </authorList>
    </citation>
    <scope>NUCLEOTIDE SEQUENCE</scope>
</reference>
<dbReference type="EMBL" id="AUZZ01005075">
    <property type="protein sequence ID" value="EQD51003.1"/>
    <property type="molecule type" value="Genomic_DNA"/>
</dbReference>
<protein>
    <submittedName>
        <fullName evidence="1">Uncharacterized protein</fullName>
    </submittedName>
</protein>
<dbReference type="AlphaFoldDB" id="T1A281"/>
<evidence type="ECO:0000313" key="1">
    <source>
        <dbReference type="EMBL" id="EQD51003.1"/>
    </source>
</evidence>